<dbReference type="PANTHER" id="PTHR42756:SF1">
    <property type="entry name" value="TRANSCRIPTIONAL REPRESSOR OF EMRAB OPERON"/>
    <property type="match status" value="1"/>
</dbReference>
<dbReference type="RefSeq" id="WP_209531864.1">
    <property type="nucleotide sequence ID" value="NZ_JAEEGA010000020.1"/>
</dbReference>
<accession>A0A940SY07</accession>
<evidence type="ECO:0000313" key="6">
    <source>
        <dbReference type="Proteomes" id="UP000674938"/>
    </source>
</evidence>
<dbReference type="Proteomes" id="UP000674938">
    <property type="component" value="Unassembled WGS sequence"/>
</dbReference>
<dbReference type="InterPro" id="IPR036388">
    <property type="entry name" value="WH-like_DNA-bd_sf"/>
</dbReference>
<keyword evidence="3" id="KW-0804">Transcription</keyword>
<evidence type="ECO:0000256" key="1">
    <source>
        <dbReference type="ARBA" id="ARBA00023015"/>
    </source>
</evidence>
<evidence type="ECO:0000256" key="2">
    <source>
        <dbReference type="ARBA" id="ARBA00023125"/>
    </source>
</evidence>
<protein>
    <submittedName>
        <fullName evidence="5">MarR family transcriptional regulator</fullName>
    </submittedName>
</protein>
<comment type="caution">
    <text evidence="5">The sequence shown here is derived from an EMBL/GenBank/DDBJ whole genome shotgun (WGS) entry which is preliminary data.</text>
</comment>
<evidence type="ECO:0000256" key="3">
    <source>
        <dbReference type="ARBA" id="ARBA00023163"/>
    </source>
</evidence>
<feature type="domain" description="HTH marR-type" evidence="4">
    <location>
        <begin position="6"/>
        <end position="138"/>
    </location>
</feature>
<dbReference type="Gene3D" id="1.10.10.10">
    <property type="entry name" value="Winged helix-like DNA-binding domain superfamily/Winged helix DNA-binding domain"/>
    <property type="match status" value="1"/>
</dbReference>
<dbReference type="Pfam" id="PF12802">
    <property type="entry name" value="MarR_2"/>
    <property type="match status" value="1"/>
</dbReference>
<dbReference type="EMBL" id="JAEEGA010000020">
    <property type="protein sequence ID" value="MBP1043916.1"/>
    <property type="molecule type" value="Genomic_DNA"/>
</dbReference>
<keyword evidence="2" id="KW-0238">DNA-binding</keyword>
<proteinExistence type="predicted"/>
<keyword evidence="6" id="KW-1185">Reference proteome</keyword>
<dbReference type="InterPro" id="IPR036390">
    <property type="entry name" value="WH_DNA-bd_sf"/>
</dbReference>
<evidence type="ECO:0000259" key="4">
    <source>
        <dbReference type="PROSITE" id="PS50995"/>
    </source>
</evidence>
<name>A0A940SY07_9ENTE</name>
<dbReference type="InterPro" id="IPR000835">
    <property type="entry name" value="HTH_MarR-typ"/>
</dbReference>
<dbReference type="GO" id="GO:0003677">
    <property type="term" value="F:DNA binding"/>
    <property type="evidence" value="ECO:0007669"/>
    <property type="project" value="UniProtKB-KW"/>
</dbReference>
<dbReference type="PRINTS" id="PR00598">
    <property type="entry name" value="HTHMARR"/>
</dbReference>
<sequence>MENNNQMVLLGTIFQQLRELERTPQQISGVGKISPSEFHVIEQIGLAGKITSKELSQQLMITKGAISQLLTKLSKQGVIEREESQADKRVYYLHLTTLGEQVFQKHHVIHQQFMEGLDHRLSPSEQVVFSKGLAVLSQILACQLEEAEGTRNEG</sequence>
<keyword evidence="1" id="KW-0805">Transcription regulation</keyword>
<dbReference type="AlphaFoldDB" id="A0A940SY07"/>
<dbReference type="GO" id="GO:0003700">
    <property type="term" value="F:DNA-binding transcription factor activity"/>
    <property type="evidence" value="ECO:0007669"/>
    <property type="project" value="InterPro"/>
</dbReference>
<dbReference type="PROSITE" id="PS50995">
    <property type="entry name" value="HTH_MARR_2"/>
    <property type="match status" value="1"/>
</dbReference>
<dbReference type="SMART" id="SM00347">
    <property type="entry name" value="HTH_MARR"/>
    <property type="match status" value="1"/>
</dbReference>
<dbReference type="PANTHER" id="PTHR42756">
    <property type="entry name" value="TRANSCRIPTIONAL REGULATOR, MARR"/>
    <property type="match status" value="1"/>
</dbReference>
<organism evidence="5 6">
    <name type="scientific">Vagococcus allomyrinae</name>
    <dbReference type="NCBI Taxonomy" id="2794353"/>
    <lineage>
        <taxon>Bacteria</taxon>
        <taxon>Bacillati</taxon>
        <taxon>Bacillota</taxon>
        <taxon>Bacilli</taxon>
        <taxon>Lactobacillales</taxon>
        <taxon>Enterococcaceae</taxon>
        <taxon>Vagococcus</taxon>
    </lineage>
</organism>
<dbReference type="SUPFAM" id="SSF46785">
    <property type="entry name" value="Winged helix' DNA-binding domain"/>
    <property type="match status" value="1"/>
</dbReference>
<reference evidence="5" key="1">
    <citation type="submission" date="2020-12" db="EMBL/GenBank/DDBJ databases">
        <title>Vagococcus allomyrinae sp. nov. and Enterococcus lavae sp. nov., isolated from the larvae of Allomyrina dichotoma.</title>
        <authorList>
            <person name="Lee S.D."/>
        </authorList>
    </citation>
    <scope>NUCLEOTIDE SEQUENCE</scope>
    <source>
        <strain evidence="5">BWB3-3</strain>
    </source>
</reference>
<gene>
    <name evidence="5" type="ORF">I6N95_23075</name>
</gene>
<evidence type="ECO:0000313" key="5">
    <source>
        <dbReference type="EMBL" id="MBP1043916.1"/>
    </source>
</evidence>